<dbReference type="InterPro" id="IPR003719">
    <property type="entry name" value="Phenazine_PhzF-like"/>
</dbReference>
<dbReference type="GO" id="GO:0016853">
    <property type="term" value="F:isomerase activity"/>
    <property type="evidence" value="ECO:0007669"/>
    <property type="project" value="UniProtKB-KW"/>
</dbReference>
<dbReference type="InterPro" id="IPR000182">
    <property type="entry name" value="GNAT_dom"/>
</dbReference>
<dbReference type="Proteomes" id="UP000481153">
    <property type="component" value="Unassembled WGS sequence"/>
</dbReference>
<feature type="domain" description="N-acetyltransferase" evidence="3">
    <location>
        <begin position="144"/>
        <end position="301"/>
    </location>
</feature>
<evidence type="ECO:0000259" key="3">
    <source>
        <dbReference type="PROSITE" id="PS51186"/>
    </source>
</evidence>
<dbReference type="VEuPathDB" id="FungiDB:AeMF1_017453"/>
<dbReference type="GO" id="GO:0016747">
    <property type="term" value="F:acyltransferase activity, transferring groups other than amino-acyl groups"/>
    <property type="evidence" value="ECO:0007669"/>
    <property type="project" value="InterPro"/>
</dbReference>
<evidence type="ECO:0000313" key="4">
    <source>
        <dbReference type="EMBL" id="KAF0729418.1"/>
    </source>
</evidence>
<comment type="similarity">
    <text evidence="1">Belongs to the PhzF family.</text>
</comment>
<dbReference type="NCBIfam" id="TIGR00654">
    <property type="entry name" value="PhzF_family"/>
    <property type="match status" value="1"/>
</dbReference>
<reference evidence="4 5" key="1">
    <citation type="submission" date="2019-07" db="EMBL/GenBank/DDBJ databases">
        <title>Genomics analysis of Aphanomyces spp. identifies a new class of oomycete effector associated with host adaptation.</title>
        <authorList>
            <person name="Gaulin E."/>
        </authorList>
    </citation>
    <scope>NUCLEOTIDE SEQUENCE [LARGE SCALE GENOMIC DNA]</scope>
    <source>
        <strain evidence="4 5">ATCC 201684</strain>
    </source>
</reference>
<comment type="caution">
    <text evidence="4">The sequence shown here is derived from an EMBL/GenBank/DDBJ whole genome shotgun (WGS) entry which is preliminary data.</text>
</comment>
<dbReference type="SUPFAM" id="SSF54506">
    <property type="entry name" value="Diaminopimelate epimerase-like"/>
    <property type="match status" value="1"/>
</dbReference>
<dbReference type="SUPFAM" id="SSF55729">
    <property type="entry name" value="Acyl-CoA N-acyltransferases (Nat)"/>
    <property type="match status" value="1"/>
</dbReference>
<dbReference type="InterPro" id="IPR016181">
    <property type="entry name" value="Acyl_CoA_acyltransferase"/>
</dbReference>
<dbReference type="Pfam" id="PF02567">
    <property type="entry name" value="PhzC-PhzF"/>
    <property type="match status" value="1"/>
</dbReference>
<dbReference type="EMBL" id="VJMJ01000164">
    <property type="protein sequence ID" value="KAF0729418.1"/>
    <property type="molecule type" value="Genomic_DNA"/>
</dbReference>
<evidence type="ECO:0000256" key="2">
    <source>
        <dbReference type="ARBA" id="ARBA00023235"/>
    </source>
</evidence>
<dbReference type="Pfam" id="PF00583">
    <property type="entry name" value="Acetyltransf_1"/>
    <property type="match status" value="1"/>
</dbReference>
<sequence>MEAESPTDTREKRELDEESKLKIVKHLQEQCKDSKLRHGAFGNTARHFGIHRTTVSRVWRAYLAHDIKCKKAGRVGRKPVYTADSIKERLRSVPMVQRSTMRDIVQASGISMGTLWRSLKKQVAQRKTTTRKRLNDWLGQRPDVDFRLLSEPEAEVIHQIEAASYPSDEAASLSQIQLRLREAHVFFLGAFREGALVGFVNGTLSPHRELAEETMSSHNPNGRFLCIHSVAVDAAHRRQGLATAILKHYVEYILTDQPQVEAILLLAKPYLAQFYISCGFHVTRLSPVVHGQDAWLELVLECTKARRLPFVQVDAFTTERFQGNPAAVVIVPPRLYEAPDATSWMQQVAKENNVSETAFVSPTSSDPCKYRLRWFTPAVEVDLCGHGTLATAFVLYEDGHAAKDSKLRFETRGGVLSARYDEATREIEMDFPLGRPEPLSRSDPICHDLLASLHLADADMVALGVHHGKYLVHVTRHAFTSLLPVDFAKLGALDTKGVAVTTDGGVGTPYDYVNLRIVCSLLTGAANSPRQN</sequence>
<accession>A0A6G0WPX6</accession>
<dbReference type="Gene3D" id="3.40.630.30">
    <property type="match status" value="1"/>
</dbReference>
<evidence type="ECO:0000256" key="1">
    <source>
        <dbReference type="ARBA" id="ARBA00008270"/>
    </source>
</evidence>
<name>A0A6G0WPX6_9STRA</name>
<dbReference type="AlphaFoldDB" id="A0A6G0WPX6"/>
<keyword evidence="2" id="KW-0413">Isomerase</keyword>
<dbReference type="PANTHER" id="PTHR13774">
    <property type="entry name" value="PHENAZINE BIOSYNTHESIS PROTEIN"/>
    <property type="match status" value="1"/>
</dbReference>
<keyword evidence="5" id="KW-1185">Reference proteome</keyword>
<protein>
    <recommendedName>
        <fullName evidence="3">N-acetyltransferase domain-containing protein</fullName>
    </recommendedName>
</protein>
<evidence type="ECO:0000313" key="5">
    <source>
        <dbReference type="Proteomes" id="UP000481153"/>
    </source>
</evidence>
<dbReference type="GO" id="GO:0005737">
    <property type="term" value="C:cytoplasm"/>
    <property type="evidence" value="ECO:0007669"/>
    <property type="project" value="TreeGrafter"/>
</dbReference>
<gene>
    <name evidence="4" type="ORF">Ae201684_012919</name>
</gene>
<dbReference type="Gene3D" id="3.10.310.10">
    <property type="entry name" value="Diaminopimelate Epimerase, Chain A, domain 1"/>
    <property type="match status" value="2"/>
</dbReference>
<dbReference type="PROSITE" id="PS51186">
    <property type="entry name" value="GNAT"/>
    <property type="match status" value="1"/>
</dbReference>
<proteinExistence type="inferred from homology"/>
<dbReference type="PANTHER" id="PTHR13774:SF17">
    <property type="entry name" value="PHENAZINE BIOSYNTHESIS-LIKE DOMAIN-CONTAINING PROTEIN"/>
    <property type="match status" value="1"/>
</dbReference>
<organism evidence="4 5">
    <name type="scientific">Aphanomyces euteiches</name>
    <dbReference type="NCBI Taxonomy" id="100861"/>
    <lineage>
        <taxon>Eukaryota</taxon>
        <taxon>Sar</taxon>
        <taxon>Stramenopiles</taxon>
        <taxon>Oomycota</taxon>
        <taxon>Saprolegniomycetes</taxon>
        <taxon>Saprolegniales</taxon>
        <taxon>Verrucalvaceae</taxon>
        <taxon>Aphanomyces</taxon>
    </lineage>
</organism>
<dbReference type="CDD" id="cd04301">
    <property type="entry name" value="NAT_SF"/>
    <property type="match status" value="1"/>
</dbReference>